<dbReference type="AlphaFoldDB" id="A0A6P2BZ35"/>
<feature type="transmembrane region" description="Helical" evidence="7">
    <location>
        <begin position="124"/>
        <end position="144"/>
    </location>
</feature>
<dbReference type="EMBL" id="RPFW01000003">
    <property type="protein sequence ID" value="TVZ04409.1"/>
    <property type="molecule type" value="Genomic_DNA"/>
</dbReference>
<comment type="caution">
    <text evidence="9">The sequence shown here is derived from an EMBL/GenBank/DDBJ whole genome shotgun (WGS) entry which is preliminary data.</text>
</comment>
<dbReference type="Proteomes" id="UP000460272">
    <property type="component" value="Unassembled WGS sequence"/>
</dbReference>
<dbReference type="SUPFAM" id="SSF161098">
    <property type="entry name" value="MetI-like"/>
    <property type="match status" value="1"/>
</dbReference>
<feature type="domain" description="ABC transmembrane type-1" evidence="8">
    <location>
        <begin position="87"/>
        <end position="298"/>
    </location>
</feature>
<evidence type="ECO:0000256" key="4">
    <source>
        <dbReference type="ARBA" id="ARBA00022692"/>
    </source>
</evidence>
<evidence type="ECO:0000256" key="1">
    <source>
        <dbReference type="ARBA" id="ARBA00004651"/>
    </source>
</evidence>
<dbReference type="Pfam" id="PF00528">
    <property type="entry name" value="BPD_transp_1"/>
    <property type="match status" value="1"/>
</dbReference>
<gene>
    <name evidence="9" type="ORF">EAS64_18770</name>
</gene>
<keyword evidence="6 7" id="KW-0472">Membrane</keyword>
<feature type="transmembrane region" description="Helical" evidence="7">
    <location>
        <begin position="164"/>
        <end position="185"/>
    </location>
</feature>
<evidence type="ECO:0000313" key="10">
    <source>
        <dbReference type="Proteomes" id="UP000460272"/>
    </source>
</evidence>
<proteinExistence type="inferred from homology"/>
<evidence type="ECO:0000256" key="2">
    <source>
        <dbReference type="ARBA" id="ARBA00022448"/>
    </source>
</evidence>
<sequence length="312" mass="34498">MAVLEDVTSPPATGLRPRGVSRRERWQRRLPLLPALIYTIVVTQVPFLVTLWYSFQSYFWNEPGGAHWTGVSNYREVFTDPNFRSALLRSVTMTAIAVIVAMLLGIALAVLLDKKFLGRGIVRTLIITPFLIMPAAAALVWTGPMLDPNFGLLNWLLEPFGVHHVAWLTTHAYGSVIVVMVWQWAPFMTLIVLAGLQGQPSDVLEAAKVDGANAWATFRELTLPHLRPYIELGILLGSIYLVTTFDQVKLMTNGGPGTSTTTLPFYLYQKVNFAFDIGGAAAAGVVTVVLTIIVASFALRMFARVFQFEEAK</sequence>
<feature type="transmembrane region" description="Helical" evidence="7">
    <location>
        <begin position="91"/>
        <end position="112"/>
    </location>
</feature>
<dbReference type="GO" id="GO:0005886">
    <property type="term" value="C:plasma membrane"/>
    <property type="evidence" value="ECO:0007669"/>
    <property type="project" value="UniProtKB-SubCell"/>
</dbReference>
<evidence type="ECO:0000256" key="5">
    <source>
        <dbReference type="ARBA" id="ARBA00022989"/>
    </source>
</evidence>
<dbReference type="PROSITE" id="PS50928">
    <property type="entry name" value="ABC_TM1"/>
    <property type="match status" value="1"/>
</dbReference>
<organism evidence="9 10">
    <name type="scientific">Trebonia kvetii</name>
    <dbReference type="NCBI Taxonomy" id="2480626"/>
    <lineage>
        <taxon>Bacteria</taxon>
        <taxon>Bacillati</taxon>
        <taxon>Actinomycetota</taxon>
        <taxon>Actinomycetes</taxon>
        <taxon>Streptosporangiales</taxon>
        <taxon>Treboniaceae</taxon>
        <taxon>Trebonia</taxon>
    </lineage>
</organism>
<dbReference type="Gene3D" id="1.10.3720.10">
    <property type="entry name" value="MetI-like"/>
    <property type="match status" value="1"/>
</dbReference>
<comment type="similarity">
    <text evidence="7">Belongs to the binding-protein-dependent transport system permease family.</text>
</comment>
<evidence type="ECO:0000259" key="8">
    <source>
        <dbReference type="PROSITE" id="PS50928"/>
    </source>
</evidence>
<dbReference type="RefSeq" id="WP_145854338.1">
    <property type="nucleotide sequence ID" value="NZ_RPFW01000003.1"/>
</dbReference>
<protein>
    <submittedName>
        <fullName evidence="9">Sugar ABC transporter permease</fullName>
    </submittedName>
</protein>
<evidence type="ECO:0000313" key="9">
    <source>
        <dbReference type="EMBL" id="TVZ04409.1"/>
    </source>
</evidence>
<evidence type="ECO:0000256" key="6">
    <source>
        <dbReference type="ARBA" id="ARBA00023136"/>
    </source>
</evidence>
<name>A0A6P2BZ35_9ACTN</name>
<keyword evidence="5 7" id="KW-1133">Transmembrane helix</keyword>
<keyword evidence="3" id="KW-1003">Cell membrane</keyword>
<dbReference type="InterPro" id="IPR000515">
    <property type="entry name" value="MetI-like"/>
</dbReference>
<feature type="transmembrane region" description="Helical" evidence="7">
    <location>
        <begin position="273"/>
        <end position="299"/>
    </location>
</feature>
<dbReference type="PANTHER" id="PTHR43005:SF2">
    <property type="entry name" value="INTEGRAL MEMBRANE SUGAR TRANSPORT PROTEIN"/>
    <property type="match status" value="1"/>
</dbReference>
<keyword evidence="4 7" id="KW-0812">Transmembrane</keyword>
<reference evidence="9 10" key="1">
    <citation type="submission" date="2018-11" db="EMBL/GenBank/DDBJ databases">
        <title>Trebonia kvetii gen.nov., sp.nov., a novel acidophilic actinobacterium, and proposal of the new actinobacterial family Treboniaceae fam. nov.</title>
        <authorList>
            <person name="Rapoport D."/>
            <person name="Sagova-Mareckova M."/>
            <person name="Sedlacek I."/>
            <person name="Provaznik J."/>
            <person name="Kralova S."/>
            <person name="Pavlinic D."/>
            <person name="Benes V."/>
            <person name="Kopecky J."/>
        </authorList>
    </citation>
    <scope>NUCLEOTIDE SEQUENCE [LARGE SCALE GENOMIC DNA]</scope>
    <source>
        <strain evidence="9 10">15Tr583</strain>
    </source>
</reference>
<evidence type="ECO:0000256" key="3">
    <source>
        <dbReference type="ARBA" id="ARBA00022475"/>
    </source>
</evidence>
<feature type="transmembrane region" description="Helical" evidence="7">
    <location>
        <begin position="229"/>
        <end position="245"/>
    </location>
</feature>
<accession>A0A6P2BZ35</accession>
<dbReference type="InterPro" id="IPR035906">
    <property type="entry name" value="MetI-like_sf"/>
</dbReference>
<comment type="subcellular location">
    <subcellularLocation>
        <location evidence="1 7">Cell membrane</location>
        <topology evidence="1 7">Multi-pass membrane protein</topology>
    </subcellularLocation>
</comment>
<evidence type="ECO:0000256" key="7">
    <source>
        <dbReference type="RuleBase" id="RU363032"/>
    </source>
</evidence>
<keyword evidence="2 7" id="KW-0813">Transport</keyword>
<dbReference type="OrthoDB" id="34224at2"/>
<keyword evidence="10" id="KW-1185">Reference proteome</keyword>
<dbReference type="GO" id="GO:0055085">
    <property type="term" value="P:transmembrane transport"/>
    <property type="evidence" value="ECO:0007669"/>
    <property type="project" value="InterPro"/>
</dbReference>
<dbReference type="CDD" id="cd06261">
    <property type="entry name" value="TM_PBP2"/>
    <property type="match status" value="1"/>
</dbReference>
<feature type="transmembrane region" description="Helical" evidence="7">
    <location>
        <begin position="32"/>
        <end position="55"/>
    </location>
</feature>
<dbReference type="PANTHER" id="PTHR43005">
    <property type="entry name" value="BLR7065 PROTEIN"/>
    <property type="match status" value="1"/>
</dbReference>